<feature type="compositionally biased region" description="Polar residues" evidence="1">
    <location>
        <begin position="23"/>
        <end position="36"/>
    </location>
</feature>
<sequence length="238" mass="26956">MSTAWRHYADKALDALETELNKLRSTAQSRPSTSPCGTDPTPLSDPDDQDAASETSTTILPPYGGEADKRTKLWKGEDRVQPRTFKAPVPSPSAHLTSARWTHHGPHHSFGYMFQLHMLCDPQLLRKPYAEHREVGREAARVSIRRFLGDRDVAFFVENAEDENLVEELVGVWMVLHGEWKGEFGGFGGREGLFLKGKAEAVYRTFVGMREEEGRGGAGRFVELRLARIMRLSYDYRY</sequence>
<dbReference type="AlphaFoldDB" id="A0A9P4SCS0"/>
<accession>A0A9P4SCS0</accession>
<feature type="region of interest" description="Disordered" evidence="1">
    <location>
        <begin position="21"/>
        <end position="100"/>
    </location>
</feature>
<feature type="compositionally biased region" description="Basic and acidic residues" evidence="1">
    <location>
        <begin position="66"/>
        <end position="81"/>
    </location>
</feature>
<dbReference type="Proteomes" id="UP000799429">
    <property type="component" value="Unassembled WGS sequence"/>
</dbReference>
<dbReference type="EMBL" id="MU006093">
    <property type="protein sequence ID" value="KAF2840084.1"/>
    <property type="molecule type" value="Genomic_DNA"/>
</dbReference>
<name>A0A9P4SCS0_9PEZI</name>
<evidence type="ECO:0000256" key="1">
    <source>
        <dbReference type="SAM" id="MobiDB-lite"/>
    </source>
</evidence>
<proteinExistence type="predicted"/>
<comment type="caution">
    <text evidence="2">The sequence shown here is derived from an EMBL/GenBank/DDBJ whole genome shotgun (WGS) entry which is preliminary data.</text>
</comment>
<organism evidence="2 3">
    <name type="scientific">Patellaria atrata CBS 101060</name>
    <dbReference type="NCBI Taxonomy" id="1346257"/>
    <lineage>
        <taxon>Eukaryota</taxon>
        <taxon>Fungi</taxon>
        <taxon>Dikarya</taxon>
        <taxon>Ascomycota</taxon>
        <taxon>Pezizomycotina</taxon>
        <taxon>Dothideomycetes</taxon>
        <taxon>Dothideomycetes incertae sedis</taxon>
        <taxon>Patellariales</taxon>
        <taxon>Patellariaceae</taxon>
        <taxon>Patellaria</taxon>
    </lineage>
</organism>
<evidence type="ECO:0000313" key="3">
    <source>
        <dbReference type="Proteomes" id="UP000799429"/>
    </source>
</evidence>
<gene>
    <name evidence="2" type="ORF">M501DRAFT_1056443</name>
</gene>
<evidence type="ECO:0000313" key="2">
    <source>
        <dbReference type="EMBL" id="KAF2840084.1"/>
    </source>
</evidence>
<keyword evidence="3" id="KW-1185">Reference proteome</keyword>
<reference evidence="2" key="1">
    <citation type="journal article" date="2020" name="Stud. Mycol.">
        <title>101 Dothideomycetes genomes: a test case for predicting lifestyles and emergence of pathogens.</title>
        <authorList>
            <person name="Haridas S."/>
            <person name="Albert R."/>
            <person name="Binder M."/>
            <person name="Bloem J."/>
            <person name="Labutti K."/>
            <person name="Salamov A."/>
            <person name="Andreopoulos B."/>
            <person name="Baker S."/>
            <person name="Barry K."/>
            <person name="Bills G."/>
            <person name="Bluhm B."/>
            <person name="Cannon C."/>
            <person name="Castanera R."/>
            <person name="Culley D."/>
            <person name="Daum C."/>
            <person name="Ezra D."/>
            <person name="Gonzalez J."/>
            <person name="Henrissat B."/>
            <person name="Kuo A."/>
            <person name="Liang C."/>
            <person name="Lipzen A."/>
            <person name="Lutzoni F."/>
            <person name="Magnuson J."/>
            <person name="Mondo S."/>
            <person name="Nolan M."/>
            <person name="Ohm R."/>
            <person name="Pangilinan J."/>
            <person name="Park H.-J."/>
            <person name="Ramirez L."/>
            <person name="Alfaro M."/>
            <person name="Sun H."/>
            <person name="Tritt A."/>
            <person name="Yoshinaga Y."/>
            <person name="Zwiers L.-H."/>
            <person name="Turgeon B."/>
            <person name="Goodwin S."/>
            <person name="Spatafora J."/>
            <person name="Crous P."/>
            <person name="Grigoriev I."/>
        </authorList>
    </citation>
    <scope>NUCLEOTIDE SEQUENCE</scope>
    <source>
        <strain evidence="2">CBS 101060</strain>
    </source>
</reference>
<protein>
    <submittedName>
        <fullName evidence="2">Uncharacterized protein</fullName>
    </submittedName>
</protein>